<dbReference type="Proteomes" id="UP000254100">
    <property type="component" value="Unassembled WGS sequence"/>
</dbReference>
<organism evidence="1 2">
    <name type="scientific">Staphylococcus microti</name>
    <dbReference type="NCBI Taxonomy" id="569857"/>
    <lineage>
        <taxon>Bacteria</taxon>
        <taxon>Bacillati</taxon>
        <taxon>Bacillota</taxon>
        <taxon>Bacilli</taxon>
        <taxon>Bacillales</taxon>
        <taxon>Staphylococcaceae</taxon>
        <taxon>Staphylococcus</taxon>
    </lineage>
</organism>
<dbReference type="AlphaFoldDB" id="A0A380GXH6"/>
<name>A0A380GXH6_9STAP</name>
<protein>
    <submittedName>
        <fullName evidence="1">Cytosolic protein</fullName>
    </submittedName>
</protein>
<gene>
    <name evidence="1" type="ORF">NCTC13832_02180</name>
</gene>
<evidence type="ECO:0000313" key="1">
    <source>
        <dbReference type="EMBL" id="SUM58430.1"/>
    </source>
</evidence>
<dbReference type="InterPro" id="IPR052552">
    <property type="entry name" value="YeaO-like"/>
</dbReference>
<evidence type="ECO:0000313" key="2">
    <source>
        <dbReference type="Proteomes" id="UP000254100"/>
    </source>
</evidence>
<accession>A0A380GXH6</accession>
<dbReference type="PANTHER" id="PTHR36849">
    <property type="entry name" value="CYTOPLASMIC PROTEIN-RELATED"/>
    <property type="match status" value="1"/>
</dbReference>
<dbReference type="OrthoDB" id="9790745at2"/>
<reference evidence="1 2" key="1">
    <citation type="submission" date="2018-06" db="EMBL/GenBank/DDBJ databases">
        <authorList>
            <consortium name="Pathogen Informatics"/>
            <person name="Doyle S."/>
        </authorList>
    </citation>
    <scope>NUCLEOTIDE SEQUENCE [LARGE SCALE GENOMIC DNA]</scope>
    <source>
        <strain evidence="1 2">NCTC13832</strain>
    </source>
</reference>
<dbReference type="RefSeq" id="WP_142382263.1">
    <property type="nucleotide sequence ID" value="NZ_JXWY01000043.1"/>
</dbReference>
<dbReference type="Pfam" id="PF22752">
    <property type="entry name" value="DUF488-N3i"/>
    <property type="match status" value="1"/>
</dbReference>
<dbReference type="EMBL" id="UHDT01000001">
    <property type="protein sequence ID" value="SUM58430.1"/>
    <property type="molecule type" value="Genomic_DNA"/>
</dbReference>
<sequence length="175" mass="20151">MALKLARIYDKQQPDGLRILVDRVWPRGVSKADAQLNIWLKEVGPTTALRKWFHHEPQRFETFKEAYIAELQQNTTQHAAYQQLAHIVQTAEQDVILLYAAKDTTYNHVVILRLFRKRHDKSAVIPSTTKVLLRFLDYLTINTGILTRFAILCVTCPSTCLMSISERLLLITTTS</sequence>
<dbReference type="PANTHER" id="PTHR36849:SF1">
    <property type="entry name" value="CYTOPLASMIC PROTEIN"/>
    <property type="match status" value="1"/>
</dbReference>
<proteinExistence type="predicted"/>